<proteinExistence type="inferred from homology"/>
<dbReference type="GO" id="GO:0004047">
    <property type="term" value="F:aminomethyltransferase activity"/>
    <property type="evidence" value="ECO:0007669"/>
    <property type="project" value="UniProtKB-UniRule"/>
</dbReference>
<dbReference type="FunFam" id="3.30.70.1400:FF:000001">
    <property type="entry name" value="Aminomethyltransferase"/>
    <property type="match status" value="1"/>
</dbReference>
<evidence type="ECO:0000256" key="4">
    <source>
        <dbReference type="ARBA" id="ARBA00022679"/>
    </source>
</evidence>
<dbReference type="NCBIfam" id="NF001567">
    <property type="entry name" value="PRK00389.1"/>
    <property type="match status" value="1"/>
</dbReference>
<dbReference type="Pfam" id="PF08669">
    <property type="entry name" value="GCV_T_C"/>
    <property type="match status" value="1"/>
</dbReference>
<evidence type="ECO:0000256" key="7">
    <source>
        <dbReference type="HAMAP-Rule" id="MF_00259"/>
    </source>
</evidence>
<evidence type="ECO:0000259" key="10">
    <source>
        <dbReference type="Pfam" id="PF01571"/>
    </source>
</evidence>
<dbReference type="EMBL" id="FMVN01000003">
    <property type="protein sequence ID" value="SCY06793.1"/>
    <property type="molecule type" value="Genomic_DNA"/>
</dbReference>
<comment type="function">
    <text evidence="7">The glycine cleavage system catalyzes the degradation of glycine.</text>
</comment>
<comment type="subunit">
    <text evidence="7">The glycine cleavage system is composed of four proteins: P, T, L and H.</text>
</comment>
<reference evidence="14" key="2">
    <citation type="submission" date="2014-09" db="EMBL/GenBank/DDBJ databases">
        <authorList>
            <person name="Gomez-Valero L."/>
        </authorList>
    </citation>
    <scope>NUCLEOTIDE SEQUENCE [LARGE SCALE GENOMIC DNA]</scope>
    <source>
        <strain evidence="14">ATCC33218</strain>
    </source>
</reference>
<dbReference type="Gene3D" id="3.30.70.1400">
    <property type="entry name" value="Aminomethyltransferase beta-barrel domains"/>
    <property type="match status" value="1"/>
</dbReference>
<dbReference type="PANTHER" id="PTHR43757">
    <property type="entry name" value="AMINOMETHYLTRANSFERASE"/>
    <property type="match status" value="1"/>
</dbReference>
<feature type="domain" description="Aminomethyltransferase C-terminal" evidence="11">
    <location>
        <begin position="352"/>
        <end position="427"/>
    </location>
</feature>
<protein>
    <recommendedName>
        <fullName evidence="2 7">Aminomethyltransferase</fullName>
        <ecNumber evidence="2 7">2.1.2.10</ecNumber>
    </recommendedName>
    <alternativeName>
        <fullName evidence="5 7">Glycine cleavage system T protein</fullName>
    </alternativeName>
</protein>
<dbReference type="FunFam" id="4.10.1250.10:FF:000001">
    <property type="entry name" value="Aminomethyltransferase"/>
    <property type="match status" value="1"/>
</dbReference>
<reference evidence="13 15" key="3">
    <citation type="submission" date="2016-10" db="EMBL/GenBank/DDBJ databases">
        <authorList>
            <person name="Varghese N."/>
            <person name="Submissions S."/>
        </authorList>
    </citation>
    <scope>NUCLEOTIDE SEQUENCE [LARGE SCALE GENOMIC DNA]</scope>
    <source>
        <strain evidence="13 15">ATCC 33218</strain>
    </source>
</reference>
<dbReference type="InterPro" id="IPR027266">
    <property type="entry name" value="TrmE/GcvT-like"/>
</dbReference>
<keyword evidence="9" id="KW-0472">Membrane</keyword>
<dbReference type="InterPro" id="IPR028896">
    <property type="entry name" value="GcvT/YgfZ/DmdA"/>
</dbReference>
<dbReference type="Proteomes" id="UP000032414">
    <property type="component" value="Chromosome I"/>
</dbReference>
<evidence type="ECO:0000313" key="14">
    <source>
        <dbReference type="Proteomes" id="UP000032414"/>
    </source>
</evidence>
<dbReference type="InterPro" id="IPR013977">
    <property type="entry name" value="GcvT_C"/>
</dbReference>
<evidence type="ECO:0000259" key="11">
    <source>
        <dbReference type="Pfam" id="PF08669"/>
    </source>
</evidence>
<dbReference type="InterPro" id="IPR006223">
    <property type="entry name" value="GcvT"/>
</dbReference>
<dbReference type="HOGENOM" id="CLU_007884_10_2_6"/>
<dbReference type="SUPFAM" id="SSF103025">
    <property type="entry name" value="Folate-binding domain"/>
    <property type="match status" value="1"/>
</dbReference>
<gene>
    <name evidence="7 12" type="primary">gcvT</name>
    <name evidence="12" type="ORF">LMI_2996</name>
    <name evidence="13" type="ORF">SAMN02982997_00768</name>
</gene>
<dbReference type="HAMAP" id="MF_00259">
    <property type="entry name" value="GcvT"/>
    <property type="match status" value="1"/>
</dbReference>
<dbReference type="Pfam" id="PF01571">
    <property type="entry name" value="GCV_T"/>
    <property type="match status" value="1"/>
</dbReference>
<dbReference type="GO" id="GO:0008168">
    <property type="term" value="F:methyltransferase activity"/>
    <property type="evidence" value="ECO:0007669"/>
    <property type="project" value="UniProtKB-KW"/>
</dbReference>
<evidence type="ECO:0000313" key="12">
    <source>
        <dbReference type="EMBL" id="CEG62226.1"/>
    </source>
</evidence>
<dbReference type="SUPFAM" id="SSF101790">
    <property type="entry name" value="Aminomethyltransferase beta-barrel domain"/>
    <property type="match status" value="1"/>
</dbReference>
<evidence type="ECO:0000256" key="6">
    <source>
        <dbReference type="ARBA" id="ARBA00047665"/>
    </source>
</evidence>
<dbReference type="GO" id="GO:0019464">
    <property type="term" value="P:glycine decarboxylation via glycine cleavage system"/>
    <property type="evidence" value="ECO:0007669"/>
    <property type="project" value="UniProtKB-UniRule"/>
</dbReference>
<feature type="domain" description="GCVT N-terminal" evidence="10">
    <location>
        <begin position="79"/>
        <end position="330"/>
    </location>
</feature>
<dbReference type="Proteomes" id="UP000182998">
    <property type="component" value="Unassembled WGS sequence"/>
</dbReference>
<dbReference type="GO" id="GO:0032259">
    <property type="term" value="P:methylation"/>
    <property type="evidence" value="ECO:0007669"/>
    <property type="project" value="UniProtKB-KW"/>
</dbReference>
<evidence type="ECO:0000256" key="5">
    <source>
        <dbReference type="ARBA" id="ARBA00031395"/>
    </source>
</evidence>
<dbReference type="GO" id="GO:0005960">
    <property type="term" value="C:glycine cleavage complex"/>
    <property type="evidence" value="ECO:0007669"/>
    <property type="project" value="InterPro"/>
</dbReference>
<evidence type="ECO:0000256" key="8">
    <source>
        <dbReference type="PIRSR" id="PIRSR006487-1"/>
    </source>
</evidence>
<dbReference type="NCBIfam" id="TIGR00528">
    <property type="entry name" value="gcvT"/>
    <property type="match status" value="1"/>
</dbReference>
<keyword evidence="9" id="KW-0812">Transmembrane</keyword>
<dbReference type="EMBL" id="LN614830">
    <property type="protein sequence ID" value="CEG62226.1"/>
    <property type="molecule type" value="Genomic_DNA"/>
</dbReference>
<keyword evidence="4 7" id="KW-0808">Transferase</keyword>
<evidence type="ECO:0000313" key="15">
    <source>
        <dbReference type="Proteomes" id="UP000182998"/>
    </source>
</evidence>
<dbReference type="PIRSF" id="PIRSF006487">
    <property type="entry name" value="GcvT"/>
    <property type="match status" value="1"/>
</dbReference>
<feature type="transmembrane region" description="Helical" evidence="9">
    <location>
        <begin position="21"/>
        <end position="36"/>
    </location>
</feature>
<dbReference type="PANTHER" id="PTHR43757:SF2">
    <property type="entry name" value="AMINOMETHYLTRANSFERASE, MITOCHONDRIAL"/>
    <property type="match status" value="1"/>
</dbReference>
<evidence type="ECO:0000256" key="9">
    <source>
        <dbReference type="SAM" id="Phobius"/>
    </source>
</evidence>
<dbReference type="AlphaFoldDB" id="A0A098GL58"/>
<dbReference type="GO" id="GO:0008483">
    <property type="term" value="F:transaminase activity"/>
    <property type="evidence" value="ECO:0007669"/>
    <property type="project" value="UniProtKB-KW"/>
</dbReference>
<dbReference type="GO" id="GO:0005829">
    <property type="term" value="C:cytosol"/>
    <property type="evidence" value="ECO:0007669"/>
    <property type="project" value="TreeGrafter"/>
</dbReference>
<accession>A0A098GL58</accession>
<comment type="similarity">
    <text evidence="1 7">Belongs to the GcvT family.</text>
</comment>
<reference evidence="12" key="1">
    <citation type="submission" date="2014-09" db="EMBL/GenBank/DDBJ databases">
        <authorList>
            <person name="GOMEZ-VALERO Laura"/>
        </authorList>
    </citation>
    <scope>NUCLEOTIDE SEQUENCE</scope>
    <source>
        <strain evidence="12">ATCC33218</strain>
    </source>
</reference>
<dbReference type="EC" id="2.1.2.10" evidence="2 7"/>
<evidence type="ECO:0000256" key="1">
    <source>
        <dbReference type="ARBA" id="ARBA00008609"/>
    </source>
</evidence>
<keyword evidence="12" id="KW-0489">Methyltransferase</keyword>
<comment type="catalytic activity">
    <reaction evidence="6 7">
        <text>N(6)-[(R)-S(8)-aminomethyldihydrolipoyl]-L-lysyl-[protein] + (6S)-5,6,7,8-tetrahydrofolate = N(6)-[(R)-dihydrolipoyl]-L-lysyl-[protein] + (6R)-5,10-methylene-5,6,7,8-tetrahydrofolate + NH4(+)</text>
        <dbReference type="Rhea" id="RHEA:16945"/>
        <dbReference type="Rhea" id="RHEA-COMP:10475"/>
        <dbReference type="Rhea" id="RHEA-COMP:10492"/>
        <dbReference type="ChEBI" id="CHEBI:15636"/>
        <dbReference type="ChEBI" id="CHEBI:28938"/>
        <dbReference type="ChEBI" id="CHEBI:57453"/>
        <dbReference type="ChEBI" id="CHEBI:83100"/>
        <dbReference type="ChEBI" id="CHEBI:83143"/>
        <dbReference type="EC" id="2.1.2.10"/>
    </reaction>
</comment>
<evidence type="ECO:0000256" key="2">
    <source>
        <dbReference type="ARBA" id="ARBA00012616"/>
    </source>
</evidence>
<feature type="binding site" evidence="8">
    <location>
        <position position="268"/>
    </location>
    <ligand>
        <name>substrate</name>
    </ligand>
</feature>
<dbReference type="Gene3D" id="4.10.1250.10">
    <property type="entry name" value="Aminomethyltransferase fragment"/>
    <property type="match status" value="1"/>
</dbReference>
<keyword evidence="3 7" id="KW-0032">Aminotransferase</keyword>
<evidence type="ECO:0000256" key="3">
    <source>
        <dbReference type="ARBA" id="ARBA00022576"/>
    </source>
</evidence>
<sequence length="432" mass="47888">MKCQDYSNSKYCGRLQSKKQNIFLSLLMILLEAIFRQNTFGQTEGKRYVLSLVVMPHLGIIICTNARKKGVAMIAKTPLHASHVALGAKMVDFHGWEMPLHYGSQLEEHHSVRQHAGMFDVSHMTIVDVLGAGGRQFLRKLLTNDVDLLEHTGRALYSCMCNEHGGIIDDLIAYQRASDNYRIVLNSATRARDLAWIRSKSEGFAVGLQERNELAMLAVQGPEAIAKTMSLLTPAQTDAVSTLTNFECVDIDSWFFARTGYTGEDGLEIILPKEEITRLWSSLLEAGVKPCGLAARDTLRLEAGMLLYGQDMDESTTPLESGLEWTVKWQPEERDFIGMGALLSQKQQGVKRKFVGLILQDKGVMRSGQRVIVEGHADGVITSGTYSPTLAKSIALARVPAKTGEQVMVDIRGKLIPAKVVKPRFVKRGQIL</sequence>
<organism evidence="12 14">
    <name type="scientific">Legionella micdadei</name>
    <name type="common">Tatlockia micdadei</name>
    <dbReference type="NCBI Taxonomy" id="451"/>
    <lineage>
        <taxon>Bacteria</taxon>
        <taxon>Pseudomonadati</taxon>
        <taxon>Pseudomonadota</taxon>
        <taxon>Gammaproteobacteria</taxon>
        <taxon>Legionellales</taxon>
        <taxon>Legionellaceae</taxon>
        <taxon>Legionella</taxon>
    </lineage>
</organism>
<dbReference type="InterPro" id="IPR022903">
    <property type="entry name" value="GcvT_bac"/>
</dbReference>
<dbReference type="Gene3D" id="3.30.1360.120">
    <property type="entry name" value="Probable tRNA modification gtpase trme, domain 1"/>
    <property type="match status" value="1"/>
</dbReference>
<evidence type="ECO:0000313" key="13">
    <source>
        <dbReference type="EMBL" id="SCY06793.1"/>
    </source>
</evidence>
<dbReference type="KEGG" id="tmc:LMI_2996"/>
<name>A0A098GL58_LEGMI</name>
<dbReference type="InterPro" id="IPR006222">
    <property type="entry name" value="GCVT_N"/>
</dbReference>
<dbReference type="PATRIC" id="fig|451.8.peg.796"/>
<keyword evidence="9" id="KW-1133">Transmembrane helix</keyword>
<dbReference type="InterPro" id="IPR029043">
    <property type="entry name" value="GcvT/YgfZ_C"/>
</dbReference>
<keyword evidence="15" id="KW-1185">Reference proteome</keyword>
<dbReference type="Gene3D" id="2.40.30.110">
    <property type="entry name" value="Aminomethyltransferase beta-barrel domains"/>
    <property type="match status" value="1"/>
</dbReference>